<sequence length="110" mass="12708">PKAHLGLSFRTDEKVSRGAFPVKIYEYIAFGIPIIVTPISEAGKFVEKNIIGYQYSHEQIDDILSTIIDLKENINNLQRLSENTHAIKYKFSREKIAEDFVKILEQRLKL</sequence>
<evidence type="ECO:0000313" key="2">
    <source>
        <dbReference type="EMBL" id="SVA47355.1"/>
    </source>
</evidence>
<accession>A0A381W491</accession>
<protein>
    <recommendedName>
        <fullName evidence="1">Glycosyl transferase family 1 domain-containing protein</fullName>
    </recommendedName>
</protein>
<dbReference type="GO" id="GO:0016757">
    <property type="term" value="F:glycosyltransferase activity"/>
    <property type="evidence" value="ECO:0007669"/>
    <property type="project" value="InterPro"/>
</dbReference>
<proteinExistence type="predicted"/>
<name>A0A381W491_9ZZZZ</name>
<gene>
    <name evidence="2" type="ORF">METZ01_LOCUS100209</name>
</gene>
<dbReference type="Pfam" id="PF00534">
    <property type="entry name" value="Glycos_transf_1"/>
    <property type="match status" value="1"/>
</dbReference>
<dbReference type="Gene3D" id="3.40.50.2000">
    <property type="entry name" value="Glycogen Phosphorylase B"/>
    <property type="match status" value="1"/>
</dbReference>
<feature type="domain" description="Glycosyl transferase family 1" evidence="1">
    <location>
        <begin position="18"/>
        <end position="84"/>
    </location>
</feature>
<organism evidence="2">
    <name type="scientific">marine metagenome</name>
    <dbReference type="NCBI Taxonomy" id="408172"/>
    <lineage>
        <taxon>unclassified sequences</taxon>
        <taxon>metagenomes</taxon>
        <taxon>ecological metagenomes</taxon>
    </lineage>
</organism>
<dbReference type="InterPro" id="IPR001296">
    <property type="entry name" value="Glyco_trans_1"/>
</dbReference>
<feature type="non-terminal residue" evidence="2">
    <location>
        <position position="1"/>
    </location>
</feature>
<dbReference type="AlphaFoldDB" id="A0A381W491"/>
<reference evidence="2" key="1">
    <citation type="submission" date="2018-05" db="EMBL/GenBank/DDBJ databases">
        <authorList>
            <person name="Lanie J.A."/>
            <person name="Ng W.-L."/>
            <person name="Kazmierczak K.M."/>
            <person name="Andrzejewski T.M."/>
            <person name="Davidsen T.M."/>
            <person name="Wayne K.J."/>
            <person name="Tettelin H."/>
            <person name="Glass J.I."/>
            <person name="Rusch D."/>
            <person name="Podicherti R."/>
            <person name="Tsui H.-C.T."/>
            <person name="Winkler M.E."/>
        </authorList>
    </citation>
    <scope>NUCLEOTIDE SEQUENCE</scope>
</reference>
<dbReference type="EMBL" id="UINC01010664">
    <property type="protein sequence ID" value="SVA47355.1"/>
    <property type="molecule type" value="Genomic_DNA"/>
</dbReference>
<evidence type="ECO:0000259" key="1">
    <source>
        <dbReference type="Pfam" id="PF00534"/>
    </source>
</evidence>
<dbReference type="SUPFAM" id="SSF53756">
    <property type="entry name" value="UDP-Glycosyltransferase/glycogen phosphorylase"/>
    <property type="match status" value="1"/>
</dbReference>